<dbReference type="SUPFAM" id="SSF109998">
    <property type="entry name" value="Triger factor/SurA peptide-binding domain-like"/>
    <property type="match status" value="1"/>
</dbReference>
<evidence type="ECO:0000256" key="2">
    <source>
        <dbReference type="ARBA" id="ARBA00022475"/>
    </source>
</evidence>
<gene>
    <name evidence="9" type="ORF">SUH3_02620</name>
</gene>
<dbReference type="Pfam" id="PF13624">
    <property type="entry name" value="SurA_N_3"/>
    <property type="match status" value="1"/>
</dbReference>
<dbReference type="InterPro" id="IPR027304">
    <property type="entry name" value="Trigger_fact/SurA_dom_sf"/>
</dbReference>
<proteinExistence type="inferred from homology"/>
<evidence type="ECO:0000256" key="7">
    <source>
        <dbReference type="ARBA" id="ARBA00038408"/>
    </source>
</evidence>
<comment type="caution">
    <text evidence="9">The sequence shown here is derived from an EMBL/GenBank/DDBJ whole genome shotgun (WGS) entry which is preliminary data.</text>
</comment>
<keyword evidence="10" id="KW-1185">Reference proteome</keyword>
<dbReference type="Proteomes" id="UP000027746">
    <property type="component" value="Unassembled WGS sequence"/>
</dbReference>
<dbReference type="RefSeq" id="WP_037921114.1">
    <property type="nucleotide sequence ID" value="NZ_CP054599.1"/>
</dbReference>
<comment type="similarity">
    <text evidence="7">Belongs to the PpiD chaperone family.</text>
</comment>
<evidence type="ECO:0000313" key="10">
    <source>
        <dbReference type="Proteomes" id="UP000027746"/>
    </source>
</evidence>
<dbReference type="SUPFAM" id="SSF54534">
    <property type="entry name" value="FKBP-like"/>
    <property type="match status" value="1"/>
</dbReference>
<dbReference type="GeneID" id="68870445"/>
<dbReference type="AlphaFoldDB" id="A0A073JJJ1"/>
<evidence type="ECO:0000256" key="5">
    <source>
        <dbReference type="ARBA" id="ARBA00023136"/>
    </source>
</evidence>
<evidence type="ECO:0000259" key="8">
    <source>
        <dbReference type="Pfam" id="PF13145"/>
    </source>
</evidence>
<dbReference type="InterPro" id="IPR052029">
    <property type="entry name" value="PpiD_chaperone"/>
</dbReference>
<evidence type="ECO:0000256" key="6">
    <source>
        <dbReference type="ARBA" id="ARBA00023186"/>
    </source>
</evidence>
<dbReference type="Pfam" id="PF13145">
    <property type="entry name" value="Rotamase_2"/>
    <property type="match status" value="2"/>
</dbReference>
<comment type="subcellular location">
    <subcellularLocation>
        <location evidence="1">Cell membrane</location>
        <topology evidence="1">Single-pass type II membrane protein</topology>
    </subcellularLocation>
</comment>
<keyword evidence="9" id="KW-0413">Isomerase</keyword>
<dbReference type="PANTHER" id="PTHR47529:SF1">
    <property type="entry name" value="PERIPLASMIC CHAPERONE PPID"/>
    <property type="match status" value="1"/>
</dbReference>
<organism evidence="9 10">
    <name type="scientific">Pseudosulfitobacter pseudonitzschiae</name>
    <dbReference type="NCBI Taxonomy" id="1402135"/>
    <lineage>
        <taxon>Bacteria</taxon>
        <taxon>Pseudomonadati</taxon>
        <taxon>Pseudomonadota</taxon>
        <taxon>Alphaproteobacteria</taxon>
        <taxon>Rhodobacterales</taxon>
        <taxon>Roseobacteraceae</taxon>
        <taxon>Pseudosulfitobacter</taxon>
    </lineage>
</organism>
<evidence type="ECO:0000256" key="1">
    <source>
        <dbReference type="ARBA" id="ARBA00004401"/>
    </source>
</evidence>
<reference evidence="9 10" key="1">
    <citation type="submission" date="2014-01" db="EMBL/GenBank/DDBJ databases">
        <title>Sulfitobacter sp. H3 (MCCC 1A00686) Genome Sequencing.</title>
        <authorList>
            <person name="Lai Q."/>
            <person name="Hong Z."/>
        </authorList>
    </citation>
    <scope>NUCLEOTIDE SEQUENCE [LARGE SCALE GENOMIC DNA]</scope>
    <source>
        <strain evidence="9 10">H3</strain>
    </source>
</reference>
<dbReference type="InterPro" id="IPR000297">
    <property type="entry name" value="PPIase_PpiC"/>
</dbReference>
<keyword evidence="3" id="KW-0812">Transmembrane</keyword>
<sequence length="614" mass="67116">MAVRTKNMSKTAVWILMAMLILGLGGFGATNLSGTLRTLGTVGDKHIDIDQYANQLNQTIRAYEAQTGQQLSFAQAQAMGLDQSVLQRLVSQRALDNETDKLGLSIGDASLRDEIVQIREFRGVDGQFNREGYRMALESSGLSESEFETQLREEAARTLLQGAIASGVVMPETYAKTLVDYVGEARNFTWSRLQAEDLETPVAEPTEDEMRAYLAEHQADYQRPETKTITYALLTPDMLVDTVEVDAADLQKAYEARADEYQQPERRLVERLPFLDQEAADRAAAALEMQGTTFEQLVQDRGLALADVDMGDMSLADLGGAGEAIFAAEVGDVVGPLPSDLGPALFRVNGVLPAHNTTFEQAEPELRATLAADRARRQVDAQSRTYDDMLAGGATLEDLAKESDMTLGTVDWFDGSDDEMAGYTEFREAAAAVTQDDYPEIETLSDGGIFALRLDKVTPARDATFDEAREDIAADMIAQRTEAALSAKAEELLPQLKEGAGFADLGLDSIEEADQTRDAFIQNTPRSFVTQVFEMEPGDVNLVTGQGMVVIVRLDDVLPAADNAEANALQAQLVEQMNQSLSQDILDIYTADTTVRARPQIDQRAVQAVHVNFP</sequence>
<dbReference type="OrthoDB" id="9768393at2"/>
<dbReference type="Gene3D" id="1.10.4030.10">
    <property type="entry name" value="Porin chaperone SurA, peptide-binding domain"/>
    <property type="match status" value="1"/>
</dbReference>
<dbReference type="EMBL" id="JAMD01000001">
    <property type="protein sequence ID" value="KEJ97897.1"/>
    <property type="molecule type" value="Genomic_DNA"/>
</dbReference>
<feature type="domain" description="PpiC" evidence="8">
    <location>
        <begin position="380"/>
        <end position="470"/>
    </location>
</feature>
<evidence type="ECO:0000313" key="9">
    <source>
        <dbReference type="EMBL" id="KEJ97897.1"/>
    </source>
</evidence>
<keyword evidence="2" id="KW-1003">Cell membrane</keyword>
<evidence type="ECO:0000256" key="3">
    <source>
        <dbReference type="ARBA" id="ARBA00022692"/>
    </source>
</evidence>
<accession>A0A073JJJ1</accession>
<keyword evidence="4" id="KW-1133">Transmembrane helix</keyword>
<keyword evidence="6" id="KW-0143">Chaperone</keyword>
<keyword evidence="5" id="KW-0472">Membrane</keyword>
<evidence type="ECO:0000256" key="4">
    <source>
        <dbReference type="ARBA" id="ARBA00022989"/>
    </source>
</evidence>
<protein>
    <submittedName>
        <fullName evidence="9">Peptidylprolyl isomerase</fullName>
    </submittedName>
</protein>
<feature type="domain" description="PpiC" evidence="8">
    <location>
        <begin position="245"/>
        <end position="364"/>
    </location>
</feature>
<dbReference type="GO" id="GO:0003755">
    <property type="term" value="F:peptidyl-prolyl cis-trans isomerase activity"/>
    <property type="evidence" value="ECO:0007669"/>
    <property type="project" value="InterPro"/>
</dbReference>
<dbReference type="PANTHER" id="PTHR47529">
    <property type="entry name" value="PEPTIDYL-PROLYL CIS-TRANS ISOMERASE D"/>
    <property type="match status" value="1"/>
</dbReference>
<name>A0A073JJJ1_9RHOB</name>
<dbReference type="GO" id="GO:0005886">
    <property type="term" value="C:plasma membrane"/>
    <property type="evidence" value="ECO:0007669"/>
    <property type="project" value="UniProtKB-SubCell"/>
</dbReference>